<dbReference type="InterPro" id="IPR032465">
    <property type="entry name" value="ACMSD"/>
</dbReference>
<proteinExistence type="predicted"/>
<dbReference type="Proteomes" id="UP000234331">
    <property type="component" value="Unassembled WGS sequence"/>
</dbReference>
<name>A0A2I2KKT1_9ACTN</name>
<evidence type="ECO:0000313" key="3">
    <source>
        <dbReference type="EMBL" id="SNQ46256.1"/>
    </source>
</evidence>
<sequence length="370" mass="41341">MMDKIWANSGDSHFLEPEDLFAQALPPRLAERMPRSEKFDGYELLHVDGQTIRRPMPKPIRDGEFKGQTIEQISHRPPGSKDARLRLADLDEEGIWGEVTYPSLGMWATLIRDPELVREAAKALNDWAVEALQGLSPRFVATASLPLLDTADAVAELQRCAGLGYHAVFLPTVPPAGRPHWNDEAWDPLWAAAEEAGQVIAFHIGTDGENVVYRGRGGALLNFNETSYGGQRAAAMMIASGVFDRQPTLKVLVSEGGATWVPFLGDRLNESARQQPMFVWPKLDRQPKDYMNRHIYASFQHDETAIPTFTSMGYRNVMFGSDYPHMEGTYGHTQKTLHNLFDGIDDATRDRITMGAFLELFPHVGRPPAN</sequence>
<dbReference type="Pfam" id="PF04909">
    <property type="entry name" value="Amidohydro_2"/>
    <property type="match status" value="1"/>
</dbReference>
<dbReference type="Gene3D" id="3.20.20.140">
    <property type="entry name" value="Metal-dependent hydrolases"/>
    <property type="match status" value="1"/>
</dbReference>
<keyword evidence="4" id="KW-1185">Reference proteome</keyword>
<accession>A0A2I2KKT1</accession>
<dbReference type="EMBL" id="FZMO01000037">
    <property type="protein sequence ID" value="SNQ46256.1"/>
    <property type="molecule type" value="Genomic_DNA"/>
</dbReference>
<dbReference type="PANTHER" id="PTHR21240:SF28">
    <property type="entry name" value="ISO-OROTATE DECARBOXYLASE (EUROFUNG)"/>
    <property type="match status" value="1"/>
</dbReference>
<reference evidence="3 4" key="1">
    <citation type="submission" date="2017-06" db="EMBL/GenBank/DDBJ databases">
        <authorList>
            <person name="Kim H.J."/>
            <person name="Triplett B.A."/>
        </authorList>
    </citation>
    <scope>NUCLEOTIDE SEQUENCE [LARGE SCALE GENOMIC DNA]</scope>
    <source>
        <strain evidence="3">FRACA_ARgP5</strain>
    </source>
</reference>
<evidence type="ECO:0000313" key="4">
    <source>
        <dbReference type="Proteomes" id="UP000234331"/>
    </source>
</evidence>
<dbReference type="SUPFAM" id="SSF51556">
    <property type="entry name" value="Metallo-dependent hydrolases"/>
    <property type="match status" value="1"/>
</dbReference>
<keyword evidence="3" id="KW-0378">Hydrolase</keyword>
<gene>
    <name evidence="3" type="ORF">FRACA_1310005</name>
</gene>
<dbReference type="GO" id="GO:0016831">
    <property type="term" value="F:carboxy-lyase activity"/>
    <property type="evidence" value="ECO:0007669"/>
    <property type="project" value="InterPro"/>
</dbReference>
<dbReference type="GO" id="GO:0005737">
    <property type="term" value="C:cytoplasm"/>
    <property type="evidence" value="ECO:0007669"/>
    <property type="project" value="TreeGrafter"/>
</dbReference>
<feature type="domain" description="Amidohydrolase-related" evidence="2">
    <location>
        <begin position="106"/>
        <end position="352"/>
    </location>
</feature>
<dbReference type="AlphaFoldDB" id="A0A2I2KKT1"/>
<dbReference type="GO" id="GO:0016787">
    <property type="term" value="F:hydrolase activity"/>
    <property type="evidence" value="ECO:0007669"/>
    <property type="project" value="UniProtKB-KW"/>
</dbReference>
<evidence type="ECO:0000256" key="1">
    <source>
        <dbReference type="ARBA" id="ARBA00023239"/>
    </source>
</evidence>
<organism evidence="3 4">
    <name type="scientific">Frankia canadensis</name>
    <dbReference type="NCBI Taxonomy" id="1836972"/>
    <lineage>
        <taxon>Bacteria</taxon>
        <taxon>Bacillati</taxon>
        <taxon>Actinomycetota</taxon>
        <taxon>Actinomycetes</taxon>
        <taxon>Frankiales</taxon>
        <taxon>Frankiaceae</taxon>
        <taxon>Frankia</taxon>
    </lineage>
</organism>
<protein>
    <submittedName>
        <fullName evidence="3">Putative TIM-barrel fold metal-dependent hydrolase</fullName>
    </submittedName>
</protein>
<dbReference type="InterPro" id="IPR032466">
    <property type="entry name" value="Metal_Hydrolase"/>
</dbReference>
<keyword evidence="1" id="KW-0456">Lyase</keyword>
<dbReference type="PANTHER" id="PTHR21240">
    <property type="entry name" value="2-AMINO-3-CARBOXYLMUCONATE-6-SEMIALDEHYDE DECARBOXYLASE"/>
    <property type="match status" value="1"/>
</dbReference>
<dbReference type="InterPro" id="IPR006680">
    <property type="entry name" value="Amidohydro-rel"/>
</dbReference>
<evidence type="ECO:0000259" key="2">
    <source>
        <dbReference type="Pfam" id="PF04909"/>
    </source>
</evidence>
<dbReference type="GO" id="GO:0019748">
    <property type="term" value="P:secondary metabolic process"/>
    <property type="evidence" value="ECO:0007669"/>
    <property type="project" value="TreeGrafter"/>
</dbReference>